<keyword evidence="1" id="KW-0677">Repeat</keyword>
<dbReference type="PROSITE" id="PS50060">
    <property type="entry name" value="MAM_2"/>
    <property type="match status" value="1"/>
</dbReference>
<accession>A0A940IEG1</accession>
<feature type="chain" id="PRO_5036956605" evidence="2">
    <location>
        <begin position="23"/>
        <end position="2657"/>
    </location>
</feature>
<feature type="domain" description="MAM" evidence="3">
    <location>
        <begin position="31"/>
        <end position="191"/>
    </location>
</feature>
<dbReference type="SMART" id="SM00060">
    <property type="entry name" value="FN3"/>
    <property type="match status" value="8"/>
</dbReference>
<dbReference type="InterPro" id="IPR000998">
    <property type="entry name" value="MAM_dom"/>
</dbReference>
<keyword evidence="2" id="KW-0732">Signal</keyword>
<dbReference type="GO" id="GO:0016020">
    <property type="term" value="C:membrane"/>
    <property type="evidence" value="ECO:0007669"/>
    <property type="project" value="InterPro"/>
</dbReference>
<gene>
    <name evidence="5" type="ORF">IAC51_06310</name>
</gene>
<dbReference type="PROSITE" id="PS50853">
    <property type="entry name" value="FN3"/>
    <property type="match status" value="5"/>
</dbReference>
<feature type="domain" description="Fibronectin type-III" evidence="4">
    <location>
        <begin position="2164"/>
        <end position="2252"/>
    </location>
</feature>
<dbReference type="NCBIfam" id="NF038128">
    <property type="entry name" value="choice_anch_J"/>
    <property type="match status" value="3"/>
</dbReference>
<feature type="non-terminal residue" evidence="5">
    <location>
        <position position="2657"/>
    </location>
</feature>
<evidence type="ECO:0000256" key="1">
    <source>
        <dbReference type="ARBA" id="ARBA00022737"/>
    </source>
</evidence>
<feature type="domain" description="Fibronectin type-III" evidence="4">
    <location>
        <begin position="1340"/>
        <end position="1437"/>
    </location>
</feature>
<feature type="domain" description="Fibronectin type-III" evidence="4">
    <location>
        <begin position="2390"/>
        <end position="2474"/>
    </location>
</feature>
<comment type="caution">
    <text evidence="5">The sequence shown here is derived from an EMBL/GenBank/DDBJ whole genome shotgun (WGS) entry which is preliminary data.</text>
</comment>
<evidence type="ECO:0000259" key="4">
    <source>
        <dbReference type="PROSITE" id="PS50853"/>
    </source>
</evidence>
<feature type="signal peptide" evidence="2">
    <location>
        <begin position="1"/>
        <end position="22"/>
    </location>
</feature>
<dbReference type="SUPFAM" id="SSF49899">
    <property type="entry name" value="Concanavalin A-like lectins/glucanases"/>
    <property type="match status" value="1"/>
</dbReference>
<dbReference type="Gene3D" id="2.60.120.200">
    <property type="match status" value="1"/>
</dbReference>
<dbReference type="InterPro" id="IPR050991">
    <property type="entry name" value="ECM_Regulatory_Proteins"/>
</dbReference>
<dbReference type="Proteomes" id="UP000712007">
    <property type="component" value="Unassembled WGS sequence"/>
</dbReference>
<dbReference type="GO" id="GO:0004553">
    <property type="term" value="F:hydrolase activity, hydrolyzing O-glycosyl compounds"/>
    <property type="evidence" value="ECO:0007669"/>
    <property type="project" value="UniProtKB-ARBA"/>
</dbReference>
<dbReference type="GO" id="GO:0005975">
    <property type="term" value="P:carbohydrate metabolic process"/>
    <property type="evidence" value="ECO:0007669"/>
    <property type="project" value="UniProtKB-ARBA"/>
</dbReference>
<evidence type="ECO:0000313" key="5">
    <source>
        <dbReference type="EMBL" id="MBO8440248.1"/>
    </source>
</evidence>
<dbReference type="SUPFAM" id="SSF49265">
    <property type="entry name" value="Fibronectin type III"/>
    <property type="match status" value="5"/>
</dbReference>
<dbReference type="InterPro" id="IPR003961">
    <property type="entry name" value="FN3_dom"/>
</dbReference>
<reference evidence="5" key="2">
    <citation type="journal article" date="2021" name="PeerJ">
        <title>Extensive microbial diversity within the chicken gut microbiome revealed by metagenomics and culture.</title>
        <authorList>
            <person name="Gilroy R."/>
            <person name="Ravi A."/>
            <person name="Getino M."/>
            <person name="Pursley I."/>
            <person name="Horton D.L."/>
            <person name="Alikhan N.F."/>
            <person name="Baker D."/>
            <person name="Gharbi K."/>
            <person name="Hall N."/>
            <person name="Watson M."/>
            <person name="Adriaenssens E.M."/>
            <person name="Foster-Nyarko E."/>
            <person name="Jarju S."/>
            <person name="Secka A."/>
            <person name="Antonio M."/>
            <person name="Oren A."/>
            <person name="Chaudhuri R.R."/>
            <person name="La Ragione R."/>
            <person name="Hildebrand F."/>
            <person name="Pallen M.J."/>
        </authorList>
    </citation>
    <scope>NUCLEOTIDE SEQUENCE</scope>
    <source>
        <strain evidence="5">3924</strain>
    </source>
</reference>
<evidence type="ECO:0000259" key="3">
    <source>
        <dbReference type="PROSITE" id="PS50060"/>
    </source>
</evidence>
<dbReference type="CDD" id="cd00063">
    <property type="entry name" value="FN3"/>
    <property type="match status" value="3"/>
</dbReference>
<name>A0A940IEG1_9BACT</name>
<dbReference type="InterPro" id="IPR036116">
    <property type="entry name" value="FN3_sf"/>
</dbReference>
<evidence type="ECO:0000313" key="6">
    <source>
        <dbReference type="Proteomes" id="UP000712007"/>
    </source>
</evidence>
<sequence>MRRPRFFLLMVLLAIMPGVLFAQQSVLEEGFESTSAGSLPSGWTQEPGGAAKTWAVEVDEGNNLFDPAACATGKGRIKLVTGSGSSHEEVLLISPVIDITTLAEPILVFDYAAIRHSTGDVDSLKVYYRLRSDRDWVMARAYGEADNWVHDTIDFTSKTPSFQIAFGGVDNGARGVVLDNIKVTNRPQAQSVTGVELYNLIHNEGKMRWTGPATASYNIKIATQELANPSTATEADGVYITGRVEYETTFRMNASDNKALTPSTEYWYYIQTDMGYGDVSPWVSGKFTSACEPVQNFATGFDSEEDIACWVTIGEASGTCIATAPTVARSAVVQSGVSTTGEPVMMQTRAASPHSGASALWMPVWARGSEGYSRVYAVSPRLADDVNLKDMQLSFWVYTTSKQIHLKVIVSDWPDDFSNAEDAGEISVRTTQQFEQITLTFEDITTSGKYVVFMIDGSEEYIAMPQFPYVMIDELVLEAKGACTSETKVVMFSTPRVSGSTAELNWNRSGAVKYDVKVGTSAFNPATDAGTVFDGQIDTLGIALKDLKPAMRYYYYVRPICASGVVGTWSNSQTFDTDCLEEGVDIPLRENFDAIECKEYAQVGLPVCWSEKSASGNSIYVTRSNYANSLYNYVTTYTSGVSYMITPKIKPDLKEVQLRFAYSIDQANIPLEVGVIEDPNDDATYTKVAEFIPASTGSWNNYAWENATVIFDSYTGTGKYIAFKFPTSGVSYRIDDVVVEDKSACAEPTEFRSTGATTTTITFDWTPSENNETEWAMAYGKKGAVLGMNTEEVTGITKHPYTLEDLDENTEYDVYLRSVCGPDALGQWLGPISAKTISPAQPDYSCDFEGSEAGAWTLKNGAQTNAWIVGDAVKDETNTVTSSAAGKALYISDDYGTSNMATPQTTFAYATRLFELEAGLLDFEFDWRLNDYGKSYILPFLVPADIAIEGGQYTDGIYKVNPESPHGEPYYNYDWEDESRYDWGGWIYLTDQEILVAEDADWHHYKYTYQLRESGRYNLVLLYHYDSYSGSRSQSAAVDNVKVTKNTTDCLTPEDIRVFDITQTTAKIEFLNYNADQWKVVVTTDTLETIEEMEGATVCDTVLFASTMNKNPLEITGLTSDTYYNVYFRPTCAGSEENWASASFTTICESAEVPLYYDFDAENSDGQTYEENGFMLCWRRIPSDVSENSWGMLTSSNGAYTVIGKFPSYDTELLATNMTNMLMFKTSSPDGTPYAASPEMKPDVKALQLSFRAMSEYDYANYPYEIEVGVMTDPLDTATFELVETVAPRYANQWKTYNVYFDGYAGTGKYIAMRVSPMQYHSGTMYVDDLKIDSISGCVPPREITVENITSNSADISWRVVGETGNYHVKVATEPIGSWQESTNVYDEVVMGDNKLHIDGLRSSKMYYVYVRTVCEDEADGDYSEGISEATFRTECGTEEVLPYYEDFESYELNEVPSCWTIVEEPTYGGVRTQSLHLSQAGVDVVGKSIGKFSLTLNSDNYFRTIVALPAMGAEKVSELSLTFQGMASTNNMIVGVVSDLNDPESFTVVDTCTVPVNYTWCDFRVDFSSYTGTGKYIAFYLEKSFFGNSFYLENVMVRKSSVLCADATAPQVLNVTSTSATVRWADNPSVSAFELKVSTDDINPEIEDGDVLNGEQYTTLSATLENLNPSQEYYVYIRNVCDGNSAGYWSDATTFLTQCENPEPIPYNEDFMSYQDIQDMGFFPDCWRSRVITYGSISPADQTDPYVENAVTRSMFMKAVYAEDDNSYAVVDVATPAIDFGEAGVGGHYLEMNVKSSAAEGPIYVGMMSDPSDATTFVAYDTIRVNTANEWEKHVVNFLYHEGDEKHIAFRINSLDAGTTYQVNITDIKVDVLPDCMPPFRVRADVRPNKAFITWMPGDKVNTTWKYYISTSKMPQIPFTDEEWEQNNAYSEMNVVKETSETSVTVNGLEDWTNYYMYIRTAGEDCEEFYSLPIQMLQSRGSCGNTAWEDLPYTTDFSNYGFGAEDTTYSAYPDCWEREDGYEGDPIAYPYITEDSALYFKSVLDTVCYAYLPRVSTYADTVITKSQVRFTAKGLTEGAQAVVGVSASYSEGYPAVYYYVFAPVDTIDLTEEWTEYVVEFEDFEWDENDERYYNRYHVTLGVNEGGEYKISDLAWEEIPYCYTPEMTLNEYDQTSFRVDWTKLDDQDRWEVAYGEAGFDPAEADLIPRTDTTYTVVNLREGTPYEIYMRSQCGNGLSSDWAHMYVTTKQNPAQYPYESGDLSDGTVIDADTICYAYRTVDMPAGPHKLAFDWKLEDNAEAWLRVFLVPEDVMITADADFGLTETTQPENWTEIKTLKGETAWLPSEYDMYVSKATSGAVNIVFVWFKSGADVKEVVRNVKTLSSMECTVPEELTASQITATSAVLSWESYNADAWDMNWWETSNPGGSQTVLDVTPGYVLSGLQPDTEYTFEVSSQCKPGEYSEAFTFRTACAPIDTLVETFDDGVINGCWKQYHGLFDEVVADPTKLIPVEDVWTISDMAVIGSSGTPHVKLTVSGSDCANWLVSPAININENSALSFDLALTAYGTNGPIASEIGQTDDRFIVVISDDEGRTWNSANATIWDNAKGLNKIYNRIGNKASRIEVDLSAYTGKTIRIGFYGESTVALESNDIHIDS</sequence>
<organism evidence="5 6">
    <name type="scientific">Candidatus Aphodosoma intestinipullorum</name>
    <dbReference type="NCBI Taxonomy" id="2840674"/>
    <lineage>
        <taxon>Bacteria</taxon>
        <taxon>Pseudomonadati</taxon>
        <taxon>Bacteroidota</taxon>
        <taxon>Bacteroidia</taxon>
        <taxon>Bacteroidales</taxon>
        <taxon>Candidatus Aphodosoma</taxon>
    </lineage>
</organism>
<dbReference type="EMBL" id="JADIMV010000109">
    <property type="protein sequence ID" value="MBO8440248.1"/>
    <property type="molecule type" value="Genomic_DNA"/>
</dbReference>
<dbReference type="Pfam" id="PF00041">
    <property type="entry name" value="fn3"/>
    <property type="match status" value="5"/>
</dbReference>
<proteinExistence type="predicted"/>
<protein>
    <submittedName>
        <fullName evidence="5">Choice-of-anchor J domain-containing protein</fullName>
    </submittedName>
</protein>
<dbReference type="InterPro" id="IPR013320">
    <property type="entry name" value="ConA-like_dom_sf"/>
</dbReference>
<feature type="domain" description="Fibronectin type-III" evidence="4">
    <location>
        <begin position="747"/>
        <end position="839"/>
    </location>
</feature>
<evidence type="ECO:0000256" key="2">
    <source>
        <dbReference type="SAM" id="SignalP"/>
    </source>
</evidence>
<feature type="domain" description="Fibronectin type-III" evidence="4">
    <location>
        <begin position="1607"/>
        <end position="1701"/>
    </location>
</feature>
<dbReference type="Gene3D" id="2.60.40.10">
    <property type="entry name" value="Immunoglobulins"/>
    <property type="match status" value="6"/>
</dbReference>
<reference evidence="5" key="1">
    <citation type="submission" date="2020-10" db="EMBL/GenBank/DDBJ databases">
        <authorList>
            <person name="Gilroy R."/>
        </authorList>
    </citation>
    <scope>NUCLEOTIDE SEQUENCE</scope>
    <source>
        <strain evidence="5">3924</strain>
    </source>
</reference>
<dbReference type="InterPro" id="IPR013783">
    <property type="entry name" value="Ig-like_fold"/>
</dbReference>
<dbReference type="PANTHER" id="PTHR46708:SF2">
    <property type="entry name" value="FIBRONECTIN TYPE-III DOMAIN-CONTAINING PROTEIN"/>
    <property type="match status" value="1"/>
</dbReference>
<dbReference type="PANTHER" id="PTHR46708">
    <property type="entry name" value="TENASCIN"/>
    <property type="match status" value="1"/>
</dbReference>